<reference evidence="2 3" key="1">
    <citation type="journal article" date="2020" name="J. Phycol.">
        <title>Comparative genome analysis reveals Cyanidiococcus gen. nov., a new extremophilic red algal genus sister to Cyanidioschyzon (Cyanidioschyzonaceae, Rhodophyta).</title>
        <authorList>
            <person name="Liu S.-L."/>
            <person name="Chiang Y.-R."/>
            <person name="Yoon H.S."/>
            <person name="Fu H.-Y."/>
        </authorList>
    </citation>
    <scope>NUCLEOTIDE SEQUENCE [LARGE SCALE GENOMIC DNA]</scope>
    <source>
        <strain evidence="2 3">THAL066</strain>
    </source>
</reference>
<protein>
    <recommendedName>
        <fullName evidence="1">Conserved Oligomeric Golgi complex subunit 6 C-terminal domain-containing protein</fullName>
    </recommendedName>
</protein>
<organism evidence="2 3">
    <name type="scientific">Cyanidiococcus yangmingshanensis</name>
    <dbReference type="NCBI Taxonomy" id="2690220"/>
    <lineage>
        <taxon>Eukaryota</taxon>
        <taxon>Rhodophyta</taxon>
        <taxon>Bangiophyceae</taxon>
        <taxon>Cyanidiales</taxon>
        <taxon>Cyanidiaceae</taxon>
        <taxon>Cyanidiococcus</taxon>
    </lineage>
</organism>
<accession>A0A7J7IDC8</accession>
<dbReference type="EMBL" id="VWRR01000016">
    <property type="protein sequence ID" value="KAF6001106.1"/>
    <property type="molecule type" value="Genomic_DNA"/>
</dbReference>
<sequence length="184" mass="21300">MQSWKLISDARKRVQRVIEAALERVRAWVHTLDWTEDESPTRGPVSAILKIVQFWPQVRTECLEQIVQGRQRVLLQELQQQWDVDVRAASRRKNSLPTEDRLRLINDLLALVHQRLELECERWAQVFGTKRAKMAESSELTVINQDETNASGYGSQRLFVRAAKSTRTPSTSVYDRGLKTTLCL</sequence>
<name>A0A7J7IDC8_9RHOD</name>
<dbReference type="Proteomes" id="UP000530660">
    <property type="component" value="Unassembled WGS sequence"/>
</dbReference>
<feature type="domain" description="Conserved Oligomeric Golgi complex subunit 6 C-terminal" evidence="1">
    <location>
        <begin position="13"/>
        <end position="139"/>
    </location>
</feature>
<evidence type="ECO:0000313" key="2">
    <source>
        <dbReference type="EMBL" id="KAF6001106.1"/>
    </source>
</evidence>
<proteinExistence type="predicted"/>
<evidence type="ECO:0000259" key="1">
    <source>
        <dbReference type="Pfam" id="PF20653"/>
    </source>
</evidence>
<dbReference type="AlphaFoldDB" id="A0A7J7IDC8"/>
<dbReference type="Pfam" id="PF20653">
    <property type="entry name" value="COG6_C"/>
    <property type="match status" value="1"/>
</dbReference>
<keyword evidence="3" id="KW-1185">Reference proteome</keyword>
<gene>
    <name evidence="2" type="ORF">F1559_002971</name>
</gene>
<dbReference type="InterPro" id="IPR048369">
    <property type="entry name" value="COG6_C"/>
</dbReference>
<evidence type="ECO:0000313" key="3">
    <source>
        <dbReference type="Proteomes" id="UP000530660"/>
    </source>
</evidence>
<comment type="caution">
    <text evidence="2">The sequence shown here is derived from an EMBL/GenBank/DDBJ whole genome shotgun (WGS) entry which is preliminary data.</text>
</comment>